<reference evidence="8 9" key="1">
    <citation type="submission" date="2019-09" db="EMBL/GenBank/DDBJ databases">
        <authorList>
            <consortium name="DOE Joint Genome Institute"/>
            <person name="Mondo S.J."/>
            <person name="Navarro-Mendoza M.I."/>
            <person name="Perez-Arques C."/>
            <person name="Panchal S."/>
            <person name="Nicolas F.E."/>
            <person name="Ganguly P."/>
            <person name="Pangilinan J."/>
            <person name="Grigoriev I."/>
            <person name="Heitman J."/>
            <person name="Sanya K."/>
            <person name="Garre V."/>
        </authorList>
    </citation>
    <scope>NUCLEOTIDE SEQUENCE [LARGE SCALE GENOMIC DNA]</scope>
    <source>
        <strain evidence="8 9">MU402</strain>
    </source>
</reference>
<evidence type="ECO:0000313" key="9">
    <source>
        <dbReference type="Proteomes" id="UP000469890"/>
    </source>
</evidence>
<comment type="caution">
    <text evidence="8">The sequence shown here is derived from an EMBL/GenBank/DDBJ whole genome shotgun (WGS) entry which is preliminary data.</text>
</comment>
<comment type="subcellular location">
    <subcellularLocation>
        <location evidence="1">Membrane</location>
        <topology evidence="1">Multi-pass membrane protein</topology>
    </subcellularLocation>
</comment>
<dbReference type="InterPro" id="IPR036938">
    <property type="entry name" value="PAP2/HPO_sf"/>
</dbReference>
<organism evidence="8 9">
    <name type="scientific">Mucor circinelloides f. lusitanicus</name>
    <name type="common">Mucor racemosus var. lusitanicus</name>
    <dbReference type="NCBI Taxonomy" id="29924"/>
    <lineage>
        <taxon>Eukaryota</taxon>
        <taxon>Fungi</taxon>
        <taxon>Fungi incertae sedis</taxon>
        <taxon>Mucoromycota</taxon>
        <taxon>Mucoromycotina</taxon>
        <taxon>Mucoromycetes</taxon>
        <taxon>Mucorales</taxon>
        <taxon>Mucorineae</taxon>
        <taxon>Mucoraceae</taxon>
        <taxon>Mucor</taxon>
    </lineage>
</organism>
<evidence type="ECO:0000313" key="8">
    <source>
        <dbReference type="EMBL" id="KAF1796957.1"/>
    </source>
</evidence>
<dbReference type="Pfam" id="PF14378">
    <property type="entry name" value="PAP2_3"/>
    <property type="match status" value="1"/>
</dbReference>
<dbReference type="InterPro" id="IPR026841">
    <property type="entry name" value="Aur1/Ipt1"/>
</dbReference>
<dbReference type="GO" id="GO:0030148">
    <property type="term" value="P:sphingolipid biosynthetic process"/>
    <property type="evidence" value="ECO:0007669"/>
    <property type="project" value="TreeGrafter"/>
</dbReference>
<evidence type="ECO:0000256" key="6">
    <source>
        <dbReference type="SAM" id="Phobius"/>
    </source>
</evidence>
<sequence>MTSKQWSLFDLQYVLIATIMLIDFILIQSPTLIPRLLLAVLLIASFWIPYIKRFTVPALPIFTWLITFYACQFIPIDYRPTHIFVNLLPTLERILYGANLSEIISKHTHPVLDILAWIPYGIVHFSFPFILSVLLFIYGPPGSLKVFGKAFGYMNLAGVLTQLLFPNASPWYEIIYGSAPADYSIPGEAGGLLRIDDILGLDLYGSTFGTSPLVFGAFPSLHSGCATLEMLFVAYLFPRLKPVAAIYVMWMWFATMYLTHHYMIDLVGGSIYAILAFVVAQNFLPKTNQDYRNRLAYMNVTKSSIRTFIYSIEHDICSEYDSIQSSNHDDEESVMKLVVRQHRPEPLRLTNMNEKRMESVEPSPALSPSSGYWSSTSEPASPITPHSSLGSPQMHFSKA</sequence>
<dbReference type="Proteomes" id="UP000469890">
    <property type="component" value="Unassembled WGS sequence"/>
</dbReference>
<feature type="compositionally biased region" description="Polar residues" evidence="5">
    <location>
        <begin position="366"/>
        <end position="391"/>
    </location>
</feature>
<keyword evidence="4 6" id="KW-0472">Membrane</keyword>
<dbReference type="InterPro" id="IPR052185">
    <property type="entry name" value="IPC_Synthase-Related"/>
</dbReference>
<accession>A0A8H4B8L1</accession>
<evidence type="ECO:0000256" key="5">
    <source>
        <dbReference type="SAM" id="MobiDB-lite"/>
    </source>
</evidence>
<feature type="transmembrane region" description="Helical" evidence="6">
    <location>
        <begin position="7"/>
        <end position="27"/>
    </location>
</feature>
<dbReference type="GO" id="GO:0006676">
    <property type="term" value="P:mannosyl diphosphorylinositol ceramide metabolic process"/>
    <property type="evidence" value="ECO:0007669"/>
    <property type="project" value="TreeGrafter"/>
</dbReference>
<feature type="transmembrane region" description="Helical" evidence="6">
    <location>
        <begin position="114"/>
        <end position="138"/>
    </location>
</feature>
<gene>
    <name evidence="8" type="ORF">FB192DRAFT_1451926</name>
</gene>
<evidence type="ECO:0000256" key="1">
    <source>
        <dbReference type="ARBA" id="ARBA00004141"/>
    </source>
</evidence>
<proteinExistence type="predicted"/>
<dbReference type="PANTHER" id="PTHR31310">
    <property type="match status" value="1"/>
</dbReference>
<dbReference type="GO" id="GO:0070916">
    <property type="term" value="C:inositol phosphoceramide synthase complex"/>
    <property type="evidence" value="ECO:0007669"/>
    <property type="project" value="TreeGrafter"/>
</dbReference>
<keyword evidence="3 6" id="KW-1133">Transmembrane helix</keyword>
<feature type="region of interest" description="Disordered" evidence="5">
    <location>
        <begin position="347"/>
        <end position="399"/>
    </location>
</feature>
<dbReference type="PANTHER" id="PTHR31310:SF11">
    <property type="entry name" value="INOSITOL PHOSPHORYLCERAMIDE SYNTHASE CATALYTIC SUBUNIT AUR1"/>
    <property type="match status" value="1"/>
</dbReference>
<dbReference type="CDD" id="cd03386">
    <property type="entry name" value="PAP2_Aur1_like"/>
    <property type="match status" value="1"/>
</dbReference>
<dbReference type="EMBL" id="JAAECE010000010">
    <property type="protein sequence ID" value="KAF1796957.1"/>
    <property type="molecule type" value="Genomic_DNA"/>
</dbReference>
<feature type="transmembrane region" description="Helical" evidence="6">
    <location>
        <begin position="58"/>
        <end position="76"/>
    </location>
</feature>
<dbReference type="GO" id="GO:0016020">
    <property type="term" value="C:membrane"/>
    <property type="evidence" value="ECO:0007669"/>
    <property type="project" value="UniProtKB-SubCell"/>
</dbReference>
<dbReference type="SMART" id="SM00014">
    <property type="entry name" value="acidPPc"/>
    <property type="match status" value="1"/>
</dbReference>
<protein>
    <recommendedName>
        <fullName evidence="7">Phosphatidic acid phosphatase type 2/haloperoxidase domain-containing protein</fullName>
    </recommendedName>
</protein>
<evidence type="ECO:0000256" key="4">
    <source>
        <dbReference type="ARBA" id="ARBA00023136"/>
    </source>
</evidence>
<dbReference type="InterPro" id="IPR000326">
    <property type="entry name" value="PAP2/HPO"/>
</dbReference>
<dbReference type="AlphaFoldDB" id="A0A8H4B8L1"/>
<evidence type="ECO:0000256" key="2">
    <source>
        <dbReference type="ARBA" id="ARBA00022692"/>
    </source>
</evidence>
<feature type="transmembrane region" description="Helical" evidence="6">
    <location>
        <begin position="33"/>
        <end position="51"/>
    </location>
</feature>
<feature type="transmembrane region" description="Helical" evidence="6">
    <location>
        <begin position="266"/>
        <end position="284"/>
    </location>
</feature>
<evidence type="ECO:0000259" key="7">
    <source>
        <dbReference type="SMART" id="SM00014"/>
    </source>
</evidence>
<keyword evidence="2 6" id="KW-0812">Transmembrane</keyword>
<evidence type="ECO:0000256" key="3">
    <source>
        <dbReference type="ARBA" id="ARBA00022989"/>
    </source>
</evidence>
<feature type="domain" description="Phosphatidic acid phosphatase type 2/haloperoxidase" evidence="7">
    <location>
        <begin position="144"/>
        <end position="281"/>
    </location>
</feature>
<dbReference type="Gene3D" id="1.20.144.10">
    <property type="entry name" value="Phosphatidic acid phosphatase type 2/haloperoxidase"/>
    <property type="match status" value="1"/>
</dbReference>
<name>A0A8H4B8L1_MUCCL</name>
<dbReference type="SUPFAM" id="SSF48317">
    <property type="entry name" value="Acid phosphatase/Vanadium-dependent haloperoxidase"/>
    <property type="match status" value="1"/>
</dbReference>